<evidence type="ECO:0000313" key="3">
    <source>
        <dbReference type="Proteomes" id="UP000215127"/>
    </source>
</evidence>
<feature type="chain" id="PRO_5012891793" description="SMP-30/Gluconolactonase/LRE-like region domain-containing protein" evidence="1">
    <location>
        <begin position="23"/>
        <end position="362"/>
    </location>
</feature>
<evidence type="ECO:0008006" key="4">
    <source>
        <dbReference type="Google" id="ProtNLM"/>
    </source>
</evidence>
<accession>A0A1X7RST0</accession>
<dbReference type="Proteomes" id="UP000215127">
    <property type="component" value="Chromosome 5"/>
</dbReference>
<organism evidence="2 3">
    <name type="scientific">Zymoseptoria tritici (strain ST99CH_3D7)</name>
    <dbReference type="NCBI Taxonomy" id="1276538"/>
    <lineage>
        <taxon>Eukaryota</taxon>
        <taxon>Fungi</taxon>
        <taxon>Dikarya</taxon>
        <taxon>Ascomycota</taxon>
        <taxon>Pezizomycotina</taxon>
        <taxon>Dothideomycetes</taxon>
        <taxon>Dothideomycetidae</taxon>
        <taxon>Mycosphaerellales</taxon>
        <taxon>Mycosphaerellaceae</taxon>
        <taxon>Zymoseptoria</taxon>
    </lineage>
</organism>
<dbReference type="PANTHER" id="PTHR40274:SF3">
    <property type="entry name" value="VIRGINIAMYCIN B LYASE"/>
    <property type="match status" value="1"/>
</dbReference>
<protein>
    <recommendedName>
        <fullName evidence="4">SMP-30/Gluconolactonase/LRE-like region domain-containing protein</fullName>
    </recommendedName>
</protein>
<gene>
    <name evidence="2" type="ORF">ZT3D7_G5618</name>
</gene>
<keyword evidence="3" id="KW-1185">Reference proteome</keyword>
<dbReference type="SUPFAM" id="SSF101898">
    <property type="entry name" value="NHL repeat"/>
    <property type="match status" value="1"/>
</dbReference>
<proteinExistence type="predicted"/>
<dbReference type="Gene3D" id="2.130.10.10">
    <property type="entry name" value="YVTN repeat-like/Quinoprotein amine dehydrogenase"/>
    <property type="match status" value="2"/>
</dbReference>
<feature type="signal peptide" evidence="1">
    <location>
        <begin position="1"/>
        <end position="22"/>
    </location>
</feature>
<dbReference type="AlphaFoldDB" id="A0A1X7RST0"/>
<evidence type="ECO:0000256" key="1">
    <source>
        <dbReference type="SAM" id="SignalP"/>
    </source>
</evidence>
<dbReference type="InterPro" id="IPR015943">
    <property type="entry name" value="WD40/YVTN_repeat-like_dom_sf"/>
</dbReference>
<dbReference type="PANTHER" id="PTHR40274">
    <property type="entry name" value="VIRGINIAMYCIN B LYASE"/>
    <property type="match status" value="1"/>
</dbReference>
<keyword evidence="1" id="KW-0732">Signal</keyword>
<dbReference type="EMBL" id="LT853696">
    <property type="protein sequence ID" value="SMQ50465.1"/>
    <property type="molecule type" value="Genomic_DNA"/>
</dbReference>
<dbReference type="Pfam" id="PF24684">
    <property type="entry name" value="Vgb_lyase"/>
    <property type="match status" value="1"/>
</dbReference>
<sequence length="362" mass="39265">MFTSTSLTAGIALLSSIAGASPIEERQANKFTYFPLKTALASPCDLTTGLDGKIYADTFTSNKIVQIDRDTGELNEYDIPYKLQPLNSSVLPSDVLGRVALSCVVQPGKNGKIYAAAGQRNEFVIFDPSTKEMTVLETGKPLGNLQPFNDAWPGETGMYFTQTTGNVINLIDYATNEITTYNVPTPLAGPLGLIVASDGGVWFTEMLANKIGRLNPSDGTFKEYPLPPSLFTPSVMRAETEGRYLWFTAIATNSIGRIDILTGSTKTYTDSRLLATPIENTVDAQGNIWYSTLTRNTLNYITPSTGEFTTIQQPATDLTGGIGGGILPSLPPAADIAIHYEGRDNSIWFTELANNRVGRYRI</sequence>
<name>A0A1X7RST0_ZYMT9</name>
<dbReference type="InterPro" id="IPR051344">
    <property type="entry name" value="Vgb"/>
</dbReference>
<reference evidence="2 3" key="1">
    <citation type="submission" date="2016-06" db="EMBL/GenBank/DDBJ databases">
        <authorList>
            <person name="Kjaerup R.B."/>
            <person name="Dalgaard T.S."/>
            <person name="Juul-Madsen H.R."/>
        </authorList>
    </citation>
    <scope>NUCLEOTIDE SEQUENCE [LARGE SCALE GENOMIC DNA]</scope>
</reference>
<evidence type="ECO:0000313" key="2">
    <source>
        <dbReference type="EMBL" id="SMQ50465.1"/>
    </source>
</evidence>